<keyword evidence="1" id="KW-0040">ANK repeat</keyword>
<dbReference type="InterPro" id="IPR002110">
    <property type="entry name" value="Ankyrin_rpt"/>
</dbReference>
<dbReference type="SUPFAM" id="SSF50044">
    <property type="entry name" value="SH3-domain"/>
    <property type="match status" value="1"/>
</dbReference>
<dbReference type="Gene3D" id="2.30.30.40">
    <property type="entry name" value="SH3 Domains"/>
    <property type="match status" value="1"/>
</dbReference>
<feature type="compositionally biased region" description="Low complexity" evidence="2">
    <location>
        <begin position="568"/>
        <end position="589"/>
    </location>
</feature>
<evidence type="ECO:0000256" key="1">
    <source>
        <dbReference type="PROSITE-ProRule" id="PRU00023"/>
    </source>
</evidence>
<dbReference type="PROSITE" id="PS50088">
    <property type="entry name" value="ANK_REPEAT"/>
    <property type="match status" value="1"/>
</dbReference>
<dbReference type="Proteomes" id="UP000070544">
    <property type="component" value="Unassembled WGS sequence"/>
</dbReference>
<dbReference type="EMBL" id="KQ965737">
    <property type="protein sequence ID" value="KXS19856.1"/>
    <property type="molecule type" value="Genomic_DNA"/>
</dbReference>
<feature type="compositionally biased region" description="Low complexity" evidence="2">
    <location>
        <begin position="542"/>
        <end position="555"/>
    </location>
</feature>
<feature type="compositionally biased region" description="Polar residues" evidence="2">
    <location>
        <begin position="530"/>
        <end position="541"/>
    </location>
</feature>
<keyword evidence="4" id="KW-1185">Reference proteome</keyword>
<proteinExistence type="predicted"/>
<feature type="region of interest" description="Disordered" evidence="2">
    <location>
        <begin position="495"/>
        <end position="589"/>
    </location>
</feature>
<sequence length="589" mass="62490">MLPMWTPAGGDPAALLVEAAESGDSSLVRALLEAGADPNSRKTVTVKWRTPGKGSISSQDDTAECESVLGIALRERRLEVLDVLLATDGTDINAPISWRVPNSVSLPSVSGTRAENLWRESPNWYFPSSLDLALTLWSESAPASQKAWNLPGGSVIADPSAPSTGETWVARNLEPNNEVVKRLLLHGARVTSTSLERAQELAIGRDGMGLPCAPQPEFLALLEAQNELDGAIPDDSFTALPPIIPVPIPLLSAGLGKDDVSWVEDPIGAFGTLSRGPKAGATSSFSDEGNSTVVLSTARGVDSEQLSSVMASTAYIPSLPRERRSSSPIEGALLDTATPLNPAESLKISNKILLDQLSVTFRELREVREKVRALGGNSPLSTGSGSTTASTEPPIITALRRHHSLLSRQHSRMGRLVSGYRDYISGSCNLVHAGHAHTRREADEMDIHRGDALGLEKRWGDGWATGINYTTSSRGTFPIGCITERAPAHPQRYRHFVPPRSRSHSLPPQKAPSETAPPVSSRYSVHETPGTWTASNSTSVLGTPGTWGTATTGLTQSGPRRVVRYALGGDNSSSGRASASEAGAGVRAA</sequence>
<dbReference type="InterPro" id="IPR036028">
    <property type="entry name" value="SH3-like_dom_sf"/>
</dbReference>
<protein>
    <submittedName>
        <fullName evidence="3">Uncharacterized protein</fullName>
    </submittedName>
</protein>
<dbReference type="OrthoDB" id="5595608at2759"/>
<evidence type="ECO:0000256" key="2">
    <source>
        <dbReference type="SAM" id="MobiDB-lite"/>
    </source>
</evidence>
<organism evidence="3 4">
    <name type="scientific">Gonapodya prolifera (strain JEL478)</name>
    <name type="common">Monoblepharis prolifera</name>
    <dbReference type="NCBI Taxonomy" id="1344416"/>
    <lineage>
        <taxon>Eukaryota</taxon>
        <taxon>Fungi</taxon>
        <taxon>Fungi incertae sedis</taxon>
        <taxon>Chytridiomycota</taxon>
        <taxon>Chytridiomycota incertae sedis</taxon>
        <taxon>Monoblepharidomycetes</taxon>
        <taxon>Monoblepharidales</taxon>
        <taxon>Gonapodyaceae</taxon>
        <taxon>Gonapodya</taxon>
    </lineage>
</organism>
<feature type="repeat" description="ANK" evidence="1">
    <location>
        <begin position="11"/>
        <end position="43"/>
    </location>
</feature>
<dbReference type="Gene3D" id="1.25.40.20">
    <property type="entry name" value="Ankyrin repeat-containing domain"/>
    <property type="match status" value="1"/>
</dbReference>
<evidence type="ECO:0000313" key="4">
    <source>
        <dbReference type="Proteomes" id="UP000070544"/>
    </source>
</evidence>
<name>A0A139ASZ7_GONPJ</name>
<dbReference type="AlphaFoldDB" id="A0A139ASZ7"/>
<evidence type="ECO:0000313" key="3">
    <source>
        <dbReference type="EMBL" id="KXS19856.1"/>
    </source>
</evidence>
<dbReference type="Pfam" id="PF00023">
    <property type="entry name" value="Ank"/>
    <property type="match status" value="1"/>
</dbReference>
<gene>
    <name evidence="3" type="ORF">M427DRAFT_131811</name>
</gene>
<reference evidence="3 4" key="1">
    <citation type="journal article" date="2015" name="Genome Biol. Evol.">
        <title>Phylogenomic analyses indicate that early fungi evolved digesting cell walls of algal ancestors of land plants.</title>
        <authorList>
            <person name="Chang Y."/>
            <person name="Wang S."/>
            <person name="Sekimoto S."/>
            <person name="Aerts A.L."/>
            <person name="Choi C."/>
            <person name="Clum A."/>
            <person name="LaButti K.M."/>
            <person name="Lindquist E.A."/>
            <person name="Yee Ngan C."/>
            <person name="Ohm R.A."/>
            <person name="Salamov A.A."/>
            <person name="Grigoriev I.V."/>
            <person name="Spatafora J.W."/>
            <person name="Berbee M.L."/>
        </authorList>
    </citation>
    <scope>NUCLEOTIDE SEQUENCE [LARGE SCALE GENOMIC DNA]</scope>
    <source>
        <strain evidence="3 4">JEL478</strain>
    </source>
</reference>
<dbReference type="InterPro" id="IPR036770">
    <property type="entry name" value="Ankyrin_rpt-contain_sf"/>
</dbReference>
<accession>A0A139ASZ7</accession>